<sequence length="258" mass="28868">MVKALPNTTRIKCNTVERMYSNLTKVKSEENTPLITCENVDVGYDLWSEELTANFWDVLKSPVTTLLRILSDRLRYEQSLSILKHSKISKEGMMTKTSIMLGLGATDDELKEAMDDLRAIDVDILTLGQYLQPTSLHLTVKEYVAPAKFAFWKEYGEAIGFRYVASGPLWDGKTVRVDERAIGLALMARTDIGVTLKWVNGTSHAAWLSPGHFGAGHVFVNELAQIMQLTLVRSSYRAGELFAQAMVKERSKSSLSSQ</sequence>
<keyword evidence="1" id="KW-0408">Iron</keyword>
<evidence type="ECO:0000313" key="3">
    <source>
        <dbReference type="Proteomes" id="UP001153076"/>
    </source>
</evidence>
<keyword evidence="3" id="KW-1185">Reference proteome</keyword>
<dbReference type="OrthoDB" id="3231at2759"/>
<dbReference type="EMBL" id="JAKOGI010001141">
    <property type="protein sequence ID" value="KAJ8427462.1"/>
    <property type="molecule type" value="Genomic_DNA"/>
</dbReference>
<reference evidence="2" key="1">
    <citation type="submission" date="2022-04" db="EMBL/GenBank/DDBJ databases">
        <title>Carnegiea gigantea Genome sequencing and assembly v2.</title>
        <authorList>
            <person name="Copetti D."/>
            <person name="Sanderson M.J."/>
            <person name="Burquez A."/>
            <person name="Wojciechowski M.F."/>
        </authorList>
    </citation>
    <scope>NUCLEOTIDE SEQUENCE</scope>
    <source>
        <strain evidence="2">SGP5-SGP5p</strain>
        <tissue evidence="2">Aerial part</tissue>
    </source>
</reference>
<keyword evidence="1" id="KW-0479">Metal-binding</keyword>
<comment type="caution">
    <text evidence="2">The sequence shown here is derived from an EMBL/GenBank/DDBJ whole genome shotgun (WGS) entry which is preliminary data.</text>
</comment>
<proteinExistence type="predicted"/>
<organism evidence="2 3">
    <name type="scientific">Carnegiea gigantea</name>
    <dbReference type="NCBI Taxonomy" id="171969"/>
    <lineage>
        <taxon>Eukaryota</taxon>
        <taxon>Viridiplantae</taxon>
        <taxon>Streptophyta</taxon>
        <taxon>Embryophyta</taxon>
        <taxon>Tracheophyta</taxon>
        <taxon>Spermatophyta</taxon>
        <taxon>Magnoliopsida</taxon>
        <taxon>eudicotyledons</taxon>
        <taxon>Gunneridae</taxon>
        <taxon>Pentapetalae</taxon>
        <taxon>Caryophyllales</taxon>
        <taxon>Cactineae</taxon>
        <taxon>Cactaceae</taxon>
        <taxon>Cactoideae</taxon>
        <taxon>Echinocereeae</taxon>
        <taxon>Carnegiea</taxon>
    </lineage>
</organism>
<dbReference type="InterPro" id="IPR058240">
    <property type="entry name" value="rSAM_sf"/>
</dbReference>
<dbReference type="AlphaFoldDB" id="A0A9Q1GTI3"/>
<protein>
    <recommendedName>
        <fullName evidence="4">Lipoyl synthase</fullName>
    </recommendedName>
</protein>
<dbReference type="PANTHER" id="PTHR10949:SF38">
    <property type="entry name" value="LIPOYL SYNTHASE, CHLOROPLASTIC"/>
    <property type="match status" value="1"/>
</dbReference>
<gene>
    <name evidence="2" type="ORF">Cgig2_033092</name>
</gene>
<dbReference type="InterPro" id="IPR003698">
    <property type="entry name" value="Lipoyl_synth"/>
</dbReference>
<keyword evidence="1" id="KW-0004">4Fe-4S</keyword>
<dbReference type="GO" id="GO:0016992">
    <property type="term" value="F:lipoate synthase activity"/>
    <property type="evidence" value="ECO:0007669"/>
    <property type="project" value="InterPro"/>
</dbReference>
<evidence type="ECO:0000313" key="2">
    <source>
        <dbReference type="EMBL" id="KAJ8427462.1"/>
    </source>
</evidence>
<dbReference type="GO" id="GO:0051539">
    <property type="term" value="F:4 iron, 4 sulfur cluster binding"/>
    <property type="evidence" value="ECO:0007669"/>
    <property type="project" value="UniProtKB-KW"/>
</dbReference>
<evidence type="ECO:0000256" key="1">
    <source>
        <dbReference type="ARBA" id="ARBA00022485"/>
    </source>
</evidence>
<evidence type="ECO:0008006" key="4">
    <source>
        <dbReference type="Google" id="ProtNLM"/>
    </source>
</evidence>
<dbReference type="PANTHER" id="PTHR10949">
    <property type="entry name" value="LIPOYL SYNTHASE"/>
    <property type="match status" value="1"/>
</dbReference>
<name>A0A9Q1GTI3_9CARY</name>
<keyword evidence="1" id="KW-0411">Iron-sulfur</keyword>
<dbReference type="GO" id="GO:0005739">
    <property type="term" value="C:mitochondrion"/>
    <property type="evidence" value="ECO:0007669"/>
    <property type="project" value="TreeGrafter"/>
</dbReference>
<dbReference type="SUPFAM" id="SSF102114">
    <property type="entry name" value="Radical SAM enzymes"/>
    <property type="match status" value="1"/>
</dbReference>
<accession>A0A9Q1GTI3</accession>
<dbReference type="Proteomes" id="UP001153076">
    <property type="component" value="Unassembled WGS sequence"/>
</dbReference>